<proteinExistence type="predicted"/>
<name>X1ELK5_9ZZZZ</name>
<reference evidence="1" key="1">
    <citation type="journal article" date="2014" name="Front. Microbiol.">
        <title>High frequency of phylogenetically diverse reductive dehalogenase-homologous genes in deep subseafloor sedimentary metagenomes.</title>
        <authorList>
            <person name="Kawai M."/>
            <person name="Futagami T."/>
            <person name="Toyoda A."/>
            <person name="Takaki Y."/>
            <person name="Nishi S."/>
            <person name="Hori S."/>
            <person name="Arai W."/>
            <person name="Tsubouchi T."/>
            <person name="Morono Y."/>
            <person name="Uchiyama I."/>
            <person name="Ito T."/>
            <person name="Fujiyama A."/>
            <person name="Inagaki F."/>
            <person name="Takami H."/>
        </authorList>
    </citation>
    <scope>NUCLEOTIDE SEQUENCE</scope>
    <source>
        <strain evidence="1">Expedition CK06-06</strain>
    </source>
</reference>
<dbReference type="EMBL" id="BART01030591">
    <property type="protein sequence ID" value="GAH17984.1"/>
    <property type="molecule type" value="Genomic_DNA"/>
</dbReference>
<protein>
    <submittedName>
        <fullName evidence="1">Uncharacterized protein</fullName>
    </submittedName>
</protein>
<evidence type="ECO:0000313" key="1">
    <source>
        <dbReference type="EMBL" id="GAH17984.1"/>
    </source>
</evidence>
<accession>X1ELK5</accession>
<gene>
    <name evidence="1" type="ORF">S01H4_53359</name>
</gene>
<organism evidence="1">
    <name type="scientific">marine sediment metagenome</name>
    <dbReference type="NCBI Taxonomy" id="412755"/>
    <lineage>
        <taxon>unclassified sequences</taxon>
        <taxon>metagenomes</taxon>
        <taxon>ecological metagenomes</taxon>
    </lineage>
</organism>
<dbReference type="AlphaFoldDB" id="X1ELK5"/>
<sequence length="65" mass="7335">MDAVYDNGAVDMVPPDVHPCMECSARDWDPEFCRGCPDFDMCPGLQPEAESEPGYRAFLQWFMGT</sequence>
<comment type="caution">
    <text evidence="1">The sequence shown here is derived from an EMBL/GenBank/DDBJ whole genome shotgun (WGS) entry which is preliminary data.</text>
</comment>